<dbReference type="SUPFAM" id="SSF52047">
    <property type="entry name" value="RNI-like"/>
    <property type="match status" value="1"/>
</dbReference>
<dbReference type="SUPFAM" id="SSF81383">
    <property type="entry name" value="F-box domain"/>
    <property type="match status" value="1"/>
</dbReference>
<dbReference type="OrthoDB" id="629734at2759"/>
<dbReference type="Gene3D" id="3.80.10.10">
    <property type="entry name" value="Ribonuclease Inhibitor"/>
    <property type="match status" value="1"/>
</dbReference>
<dbReference type="PANTHER" id="PTHR31639">
    <property type="entry name" value="F-BOX PROTEIN-LIKE"/>
    <property type="match status" value="1"/>
</dbReference>
<dbReference type="Pfam" id="PF24758">
    <property type="entry name" value="LRR_At5g56370"/>
    <property type="match status" value="1"/>
</dbReference>
<evidence type="ECO:0000313" key="3">
    <source>
        <dbReference type="EMBL" id="KAF5787914.1"/>
    </source>
</evidence>
<organism evidence="3 4">
    <name type="scientific">Helianthus annuus</name>
    <name type="common">Common sunflower</name>
    <dbReference type="NCBI Taxonomy" id="4232"/>
    <lineage>
        <taxon>Eukaryota</taxon>
        <taxon>Viridiplantae</taxon>
        <taxon>Streptophyta</taxon>
        <taxon>Embryophyta</taxon>
        <taxon>Tracheophyta</taxon>
        <taxon>Spermatophyta</taxon>
        <taxon>Magnoliopsida</taxon>
        <taxon>eudicotyledons</taxon>
        <taxon>Gunneridae</taxon>
        <taxon>Pentapetalae</taxon>
        <taxon>asterids</taxon>
        <taxon>campanulids</taxon>
        <taxon>Asterales</taxon>
        <taxon>Asteraceae</taxon>
        <taxon>Asteroideae</taxon>
        <taxon>Heliantheae alliance</taxon>
        <taxon>Heliantheae</taxon>
        <taxon>Helianthus</taxon>
    </lineage>
</organism>
<comment type="caution">
    <text evidence="3">The sequence shown here is derived from an EMBL/GenBank/DDBJ whole genome shotgun (WGS) entry which is preliminary data.</text>
</comment>
<dbReference type="PANTHER" id="PTHR31639:SF315">
    <property type="entry name" value="LEUCINE-RICH REPEAT DOMAIN SUPERFAMILY, F-BOX-LIKE DOMAIN SUPERFAMILY"/>
    <property type="match status" value="1"/>
</dbReference>
<sequence length="392" mass="45538">MKAKRPTKAQRLSSTTINTLPQTTIENILCFLPIREAARTSILSREWRYKWTTIPKLEFDSSTLSKGKNKEKLPSDIASARKNMDERCKLFNAIHQVLLMRQGPIHEFTFHSNKSYRFYELDQIIFHLSRNHTVKKLTLALDYMYSYKLPLCAFSMHQLKDLDLHYVVIDHQPIVSVFGSLRSLSLIKVKISTKALLHILSNCPSLKRFTLLGFIGHKDCTIIELFDCLHVIEDLTIYGYCAHQLVLDSVPEELSTSQIHLKYFCFKKMSLDGNHHLTFLAILLKCSPNLEHIVLEAELGYNDENEIYSGILEKYSDVWMEHLKELVIYYFNNSKPSMEFVKFIISRSPKLKKVLLISSVVHEKDEELEMLKVLLQAPRVSPVQIVVKKYDE</sequence>
<dbReference type="Pfam" id="PF00646">
    <property type="entry name" value="F-box"/>
    <property type="match status" value="1"/>
</dbReference>
<feature type="domain" description="F-box/LRR-repeat protein 15/At3g58940/PEG3-like LRR" evidence="2">
    <location>
        <begin position="127"/>
        <end position="216"/>
    </location>
</feature>
<reference evidence="3" key="2">
    <citation type="submission" date="2020-06" db="EMBL/GenBank/DDBJ databases">
        <title>Helianthus annuus Genome sequencing and assembly Release 2.</title>
        <authorList>
            <person name="Gouzy J."/>
            <person name="Langlade N."/>
            <person name="Munos S."/>
        </authorList>
    </citation>
    <scope>NUCLEOTIDE SEQUENCE</scope>
    <source>
        <tissue evidence="3">Leaves</tissue>
    </source>
</reference>
<dbReference type="Proteomes" id="UP000215914">
    <property type="component" value="Unassembled WGS sequence"/>
</dbReference>
<evidence type="ECO:0000313" key="4">
    <source>
        <dbReference type="Proteomes" id="UP000215914"/>
    </source>
</evidence>
<dbReference type="InterPro" id="IPR036047">
    <property type="entry name" value="F-box-like_dom_sf"/>
</dbReference>
<evidence type="ECO:0000259" key="1">
    <source>
        <dbReference type="Pfam" id="PF00646"/>
    </source>
</evidence>
<dbReference type="InterPro" id="IPR001810">
    <property type="entry name" value="F-box_dom"/>
</dbReference>
<dbReference type="EMBL" id="MNCJ02000325">
    <property type="protein sequence ID" value="KAF5787914.1"/>
    <property type="molecule type" value="Genomic_DNA"/>
</dbReference>
<gene>
    <name evidence="3" type="ORF">HanXRQr2_Chr10g0458191</name>
</gene>
<feature type="domain" description="F-box" evidence="1">
    <location>
        <begin position="19"/>
        <end position="54"/>
    </location>
</feature>
<protein>
    <submittedName>
        <fullName evidence="3">F-box-like domain superfamily protein</fullName>
    </submittedName>
</protein>
<accession>A0A9K3I054</accession>
<dbReference type="Gramene" id="mRNA:HanXRQr2_Chr10g0458191">
    <property type="protein sequence ID" value="mRNA:HanXRQr2_Chr10g0458191"/>
    <property type="gene ID" value="HanXRQr2_Chr10g0458191"/>
</dbReference>
<evidence type="ECO:0000259" key="2">
    <source>
        <dbReference type="Pfam" id="PF24758"/>
    </source>
</evidence>
<name>A0A9K3I054_HELAN</name>
<dbReference type="AlphaFoldDB" id="A0A9K3I054"/>
<keyword evidence="4" id="KW-1185">Reference proteome</keyword>
<dbReference type="InterPro" id="IPR032675">
    <property type="entry name" value="LRR_dom_sf"/>
</dbReference>
<proteinExistence type="predicted"/>
<reference evidence="3" key="1">
    <citation type="journal article" date="2017" name="Nature">
        <title>The sunflower genome provides insights into oil metabolism, flowering and Asterid evolution.</title>
        <authorList>
            <person name="Badouin H."/>
            <person name="Gouzy J."/>
            <person name="Grassa C.J."/>
            <person name="Murat F."/>
            <person name="Staton S.E."/>
            <person name="Cottret L."/>
            <person name="Lelandais-Briere C."/>
            <person name="Owens G.L."/>
            <person name="Carrere S."/>
            <person name="Mayjonade B."/>
            <person name="Legrand L."/>
            <person name="Gill N."/>
            <person name="Kane N.C."/>
            <person name="Bowers J.E."/>
            <person name="Hubner S."/>
            <person name="Bellec A."/>
            <person name="Berard A."/>
            <person name="Berges H."/>
            <person name="Blanchet N."/>
            <person name="Boniface M.C."/>
            <person name="Brunel D."/>
            <person name="Catrice O."/>
            <person name="Chaidir N."/>
            <person name="Claudel C."/>
            <person name="Donnadieu C."/>
            <person name="Faraut T."/>
            <person name="Fievet G."/>
            <person name="Helmstetter N."/>
            <person name="King M."/>
            <person name="Knapp S.J."/>
            <person name="Lai Z."/>
            <person name="Le Paslier M.C."/>
            <person name="Lippi Y."/>
            <person name="Lorenzon L."/>
            <person name="Mandel J.R."/>
            <person name="Marage G."/>
            <person name="Marchand G."/>
            <person name="Marquand E."/>
            <person name="Bret-Mestries E."/>
            <person name="Morien E."/>
            <person name="Nambeesan S."/>
            <person name="Nguyen T."/>
            <person name="Pegot-Espagnet P."/>
            <person name="Pouilly N."/>
            <person name="Raftis F."/>
            <person name="Sallet E."/>
            <person name="Schiex T."/>
            <person name="Thomas J."/>
            <person name="Vandecasteele C."/>
            <person name="Vares D."/>
            <person name="Vear F."/>
            <person name="Vautrin S."/>
            <person name="Crespi M."/>
            <person name="Mangin B."/>
            <person name="Burke J.M."/>
            <person name="Salse J."/>
            <person name="Munos S."/>
            <person name="Vincourt P."/>
            <person name="Rieseberg L.H."/>
            <person name="Langlade N.B."/>
        </authorList>
    </citation>
    <scope>NUCLEOTIDE SEQUENCE</scope>
    <source>
        <tissue evidence="3">Leaves</tissue>
    </source>
</reference>
<dbReference type="InterPro" id="IPR055411">
    <property type="entry name" value="LRR_FXL15/At3g58940/PEG3-like"/>
</dbReference>